<dbReference type="NCBIfam" id="TIGR02937">
    <property type="entry name" value="sigma70-ECF"/>
    <property type="match status" value="1"/>
</dbReference>
<dbReference type="PANTHER" id="PTHR43133:SF45">
    <property type="entry name" value="RNA POLYMERASE ECF-TYPE SIGMA FACTOR"/>
    <property type="match status" value="1"/>
</dbReference>
<comment type="similarity">
    <text evidence="1">Belongs to the sigma-70 factor family. ECF subfamily.</text>
</comment>
<dbReference type="Gene3D" id="1.10.1740.10">
    <property type="match status" value="1"/>
</dbReference>
<dbReference type="InterPro" id="IPR014284">
    <property type="entry name" value="RNA_pol_sigma-70_dom"/>
</dbReference>
<accession>A0A644XHC7</accession>
<dbReference type="PANTHER" id="PTHR43133">
    <property type="entry name" value="RNA POLYMERASE ECF-TYPE SIGMA FACTO"/>
    <property type="match status" value="1"/>
</dbReference>
<evidence type="ECO:0000256" key="3">
    <source>
        <dbReference type="ARBA" id="ARBA00023082"/>
    </source>
</evidence>
<dbReference type="InterPro" id="IPR013324">
    <property type="entry name" value="RNA_pol_sigma_r3/r4-like"/>
</dbReference>
<name>A0A644XHC7_9ZZZZ</name>
<dbReference type="InterPro" id="IPR036388">
    <property type="entry name" value="WH-like_DNA-bd_sf"/>
</dbReference>
<dbReference type="InterPro" id="IPR013249">
    <property type="entry name" value="RNA_pol_sigma70_r4_t2"/>
</dbReference>
<keyword evidence="3" id="KW-0731">Sigma factor</keyword>
<dbReference type="Pfam" id="PF04542">
    <property type="entry name" value="Sigma70_r2"/>
    <property type="match status" value="1"/>
</dbReference>
<protein>
    <recommendedName>
        <fullName evidence="8">ECF RNA polymerase sigma factor SigW</fullName>
    </recommendedName>
</protein>
<evidence type="ECO:0000259" key="6">
    <source>
        <dbReference type="Pfam" id="PF08281"/>
    </source>
</evidence>
<comment type="caution">
    <text evidence="7">The sequence shown here is derived from an EMBL/GenBank/DDBJ whole genome shotgun (WGS) entry which is preliminary data.</text>
</comment>
<gene>
    <name evidence="7" type="ORF">SDC9_61547</name>
</gene>
<proteinExistence type="inferred from homology"/>
<keyword evidence="4" id="KW-0804">Transcription</keyword>
<evidence type="ECO:0000256" key="1">
    <source>
        <dbReference type="ARBA" id="ARBA00010641"/>
    </source>
</evidence>
<keyword evidence="2" id="KW-0805">Transcription regulation</keyword>
<dbReference type="SUPFAM" id="SSF88946">
    <property type="entry name" value="Sigma2 domain of RNA polymerase sigma factors"/>
    <property type="match status" value="1"/>
</dbReference>
<dbReference type="GO" id="GO:0006352">
    <property type="term" value="P:DNA-templated transcription initiation"/>
    <property type="evidence" value="ECO:0007669"/>
    <property type="project" value="InterPro"/>
</dbReference>
<reference evidence="7" key="1">
    <citation type="submission" date="2019-08" db="EMBL/GenBank/DDBJ databases">
        <authorList>
            <person name="Kucharzyk K."/>
            <person name="Murdoch R.W."/>
            <person name="Higgins S."/>
            <person name="Loffler F."/>
        </authorList>
    </citation>
    <scope>NUCLEOTIDE SEQUENCE</scope>
</reference>
<dbReference type="GO" id="GO:0016987">
    <property type="term" value="F:sigma factor activity"/>
    <property type="evidence" value="ECO:0007669"/>
    <property type="project" value="UniProtKB-KW"/>
</dbReference>
<evidence type="ECO:0000256" key="2">
    <source>
        <dbReference type="ARBA" id="ARBA00023015"/>
    </source>
</evidence>
<feature type="domain" description="RNA polymerase sigma factor 70 region 4 type 2" evidence="6">
    <location>
        <begin position="109"/>
        <end position="159"/>
    </location>
</feature>
<evidence type="ECO:0000313" key="7">
    <source>
        <dbReference type="EMBL" id="MPM15181.1"/>
    </source>
</evidence>
<dbReference type="InterPro" id="IPR007627">
    <property type="entry name" value="RNA_pol_sigma70_r2"/>
</dbReference>
<dbReference type="Pfam" id="PF08281">
    <property type="entry name" value="Sigma70_r4_2"/>
    <property type="match status" value="1"/>
</dbReference>
<dbReference type="EMBL" id="VSSQ01002399">
    <property type="protein sequence ID" value="MPM15181.1"/>
    <property type="molecule type" value="Genomic_DNA"/>
</dbReference>
<dbReference type="InterPro" id="IPR013325">
    <property type="entry name" value="RNA_pol_sigma_r2"/>
</dbReference>
<dbReference type="AlphaFoldDB" id="A0A644XHC7"/>
<dbReference type="Gene3D" id="1.10.10.10">
    <property type="entry name" value="Winged helix-like DNA-binding domain superfamily/Winged helix DNA-binding domain"/>
    <property type="match status" value="1"/>
</dbReference>
<organism evidence="7">
    <name type="scientific">bioreactor metagenome</name>
    <dbReference type="NCBI Taxonomy" id="1076179"/>
    <lineage>
        <taxon>unclassified sequences</taxon>
        <taxon>metagenomes</taxon>
        <taxon>ecological metagenomes</taxon>
    </lineage>
</organism>
<evidence type="ECO:0008006" key="8">
    <source>
        <dbReference type="Google" id="ProtNLM"/>
    </source>
</evidence>
<evidence type="ECO:0000256" key="4">
    <source>
        <dbReference type="ARBA" id="ARBA00023163"/>
    </source>
</evidence>
<evidence type="ECO:0000259" key="5">
    <source>
        <dbReference type="Pfam" id="PF04542"/>
    </source>
</evidence>
<feature type="domain" description="RNA polymerase sigma-70 region 2" evidence="5">
    <location>
        <begin position="14"/>
        <end position="79"/>
    </location>
</feature>
<dbReference type="SUPFAM" id="SSF88659">
    <property type="entry name" value="Sigma3 and sigma4 domains of RNA polymerase sigma factors"/>
    <property type="match status" value="1"/>
</dbReference>
<dbReference type="GO" id="GO:0003677">
    <property type="term" value="F:DNA binding"/>
    <property type="evidence" value="ECO:0007669"/>
    <property type="project" value="InterPro"/>
</dbReference>
<sequence length="167" mass="19444">MTKDIKEEFLDMLDKHIRIIIKISGAYAYNHEERKDLMQDIIFELWKSYKRFNGSCKVSSWIYRISLNISMNYKRKKSSTFMFTSLGDFKGDEITSSIEDSEDYSQLDVLYNSIGELDEINKAIVLLYLDGNSHEEIAEITGISKTNVGTRISRIKEELKKIALSKY</sequence>
<dbReference type="InterPro" id="IPR039425">
    <property type="entry name" value="RNA_pol_sigma-70-like"/>
</dbReference>